<name>F0UIA0_AJEC8</name>
<sequence length="222" mass="24575">MSLVILASENGGEVKHMVNKSGLTTPGCHRLLGHRLKRMRIGTARWGHWDQGEGNNQPANGAGEREEGEPMKGKGRGKAWKKEGVGRGLYSLDHGDVTAIGAARGQVKPEPGGRQTATGQAAPSGGKMEAGITTSTHYGYRIFPNWHTSYLCGLEPFPDTADHVAWEVEDFLIAYWLELQNDMKQVLYTLSTDIYQIDKKSKDLVLQQFLIDEDDILRCDDH</sequence>
<dbReference type="AlphaFoldDB" id="F0UIA0"/>
<dbReference type="HOGENOM" id="CLU_1245029_0_0_1"/>
<dbReference type="STRING" id="544711.F0UIA0"/>
<dbReference type="EMBL" id="DS990639">
    <property type="protein sequence ID" value="EGC46352.1"/>
    <property type="molecule type" value="Genomic_DNA"/>
</dbReference>
<gene>
    <name evidence="2" type="ORF">HCEG_05567</name>
</gene>
<dbReference type="Proteomes" id="UP000008142">
    <property type="component" value="Unassembled WGS sequence"/>
</dbReference>
<evidence type="ECO:0000256" key="1">
    <source>
        <dbReference type="SAM" id="MobiDB-lite"/>
    </source>
</evidence>
<reference evidence="3" key="1">
    <citation type="submission" date="2008-07" db="EMBL/GenBank/DDBJ databases">
        <title>Annotation of Ajellomyces capsulatus strain H88.</title>
        <authorList>
            <person name="Champion M."/>
            <person name="Cuomo C."/>
            <person name="Ma L.-J."/>
            <person name="Henn M.R."/>
            <person name="Sil A."/>
            <person name="Goldman B."/>
            <person name="Young S.K."/>
            <person name="Kodira C.D."/>
            <person name="Zeng Q."/>
            <person name="Koehrsen M."/>
            <person name="Alvarado L."/>
            <person name="Berlin A."/>
            <person name="Borenstein D."/>
            <person name="Chen Z."/>
            <person name="Engels R."/>
            <person name="Freedman E."/>
            <person name="Gellesch M."/>
            <person name="Goldberg J."/>
            <person name="Griggs A."/>
            <person name="Gujja S."/>
            <person name="Heiman D."/>
            <person name="Hepburn T."/>
            <person name="Howarth C."/>
            <person name="Jen D."/>
            <person name="Larson L."/>
            <person name="Lewis B."/>
            <person name="Mehta T."/>
            <person name="Park D."/>
            <person name="Pearson M."/>
            <person name="Roberts A."/>
            <person name="Saif S."/>
            <person name="Shea T."/>
            <person name="Shenoy N."/>
            <person name="Sisk P."/>
            <person name="Stolte C."/>
            <person name="Sykes S."/>
            <person name="Walk T."/>
            <person name="White J."/>
            <person name="Yandava C."/>
            <person name="Klein B."/>
            <person name="McEwen J.G."/>
            <person name="Puccia R."/>
            <person name="Goldman G.H."/>
            <person name="Felipe M.S."/>
            <person name="Nino-Vega G."/>
            <person name="San-Blas G."/>
            <person name="Taylor J."/>
            <person name="Mendoza L."/>
            <person name="Galagan J."/>
            <person name="Nusbaum C."/>
            <person name="Birren B."/>
        </authorList>
    </citation>
    <scope>NUCLEOTIDE SEQUENCE [LARGE SCALE GENOMIC DNA]</scope>
    <source>
        <strain evidence="3">H88</strain>
    </source>
</reference>
<evidence type="ECO:0000313" key="3">
    <source>
        <dbReference type="Proteomes" id="UP000008142"/>
    </source>
</evidence>
<organism evidence="3">
    <name type="scientific">Ajellomyces capsulatus (strain H88)</name>
    <name type="common">Darling's disease fungus</name>
    <name type="synonym">Histoplasma capsulatum</name>
    <dbReference type="NCBI Taxonomy" id="544711"/>
    <lineage>
        <taxon>Eukaryota</taxon>
        <taxon>Fungi</taxon>
        <taxon>Dikarya</taxon>
        <taxon>Ascomycota</taxon>
        <taxon>Pezizomycotina</taxon>
        <taxon>Eurotiomycetes</taxon>
        <taxon>Eurotiomycetidae</taxon>
        <taxon>Onygenales</taxon>
        <taxon>Ajellomycetaceae</taxon>
        <taxon>Histoplasma</taxon>
    </lineage>
</organism>
<dbReference type="OrthoDB" id="3034873at2759"/>
<feature type="region of interest" description="Disordered" evidence="1">
    <location>
        <begin position="47"/>
        <end position="80"/>
    </location>
</feature>
<evidence type="ECO:0000313" key="2">
    <source>
        <dbReference type="EMBL" id="EGC46352.1"/>
    </source>
</evidence>
<protein>
    <submittedName>
        <fullName evidence="2">Uncharacterized protein</fullName>
    </submittedName>
</protein>
<proteinExistence type="predicted"/>
<dbReference type="VEuPathDB" id="FungiDB:I7I53_05005"/>
<feature type="compositionally biased region" description="Basic and acidic residues" evidence="1">
    <location>
        <begin position="63"/>
        <end position="72"/>
    </location>
</feature>
<accession>F0UIA0</accession>
<feature type="region of interest" description="Disordered" evidence="1">
    <location>
        <begin position="105"/>
        <end position="127"/>
    </location>
</feature>